<protein>
    <submittedName>
        <fullName evidence="2">Rod shape-determining protein MreD</fullName>
    </submittedName>
</protein>
<proteinExistence type="predicted"/>
<keyword evidence="3" id="KW-1185">Reference proteome</keyword>
<name>A0ABT8L746_9BACT</name>
<feature type="transmembrane region" description="Helical" evidence="1">
    <location>
        <begin position="148"/>
        <end position="167"/>
    </location>
</feature>
<organism evidence="2 3">
    <name type="scientific">Agaribacillus aureus</name>
    <dbReference type="NCBI Taxonomy" id="3051825"/>
    <lineage>
        <taxon>Bacteria</taxon>
        <taxon>Pseudomonadati</taxon>
        <taxon>Bacteroidota</taxon>
        <taxon>Cytophagia</taxon>
        <taxon>Cytophagales</taxon>
        <taxon>Splendidivirgaceae</taxon>
        <taxon>Agaribacillus</taxon>
    </lineage>
</organism>
<evidence type="ECO:0000313" key="3">
    <source>
        <dbReference type="Proteomes" id="UP001172083"/>
    </source>
</evidence>
<reference evidence="2" key="1">
    <citation type="submission" date="2023-06" db="EMBL/GenBank/DDBJ databases">
        <title>Genomic of Agaribacillus aureum.</title>
        <authorList>
            <person name="Wang G."/>
        </authorList>
    </citation>
    <scope>NUCLEOTIDE SEQUENCE</scope>
    <source>
        <strain evidence="2">BMA12</strain>
    </source>
</reference>
<accession>A0ABT8L746</accession>
<sequence length="173" mass="19919">MDNRNLVIQSVFFIIYIALQVIFMRNVVLFDKAFCFVYLAFLLLIPLEAGALLIMFMGFTTGLITDIFYDSLGIHASSCVIIMFLRPYLVNLLTPRGGYDAGLVPTLRVMGWEWFSIYAFTLIFIHHLALFYIEASGFGMFFFTLSKAFFSSILTFTVIIIIQYLFYAPRRSL</sequence>
<feature type="transmembrane region" description="Helical" evidence="1">
    <location>
        <begin position="6"/>
        <end position="24"/>
    </location>
</feature>
<feature type="transmembrane region" description="Helical" evidence="1">
    <location>
        <begin position="114"/>
        <end position="133"/>
    </location>
</feature>
<feature type="transmembrane region" description="Helical" evidence="1">
    <location>
        <begin position="72"/>
        <end position="93"/>
    </location>
</feature>
<keyword evidence="1" id="KW-0472">Membrane</keyword>
<feature type="transmembrane region" description="Helical" evidence="1">
    <location>
        <begin position="36"/>
        <end position="60"/>
    </location>
</feature>
<evidence type="ECO:0000313" key="2">
    <source>
        <dbReference type="EMBL" id="MDN5212615.1"/>
    </source>
</evidence>
<evidence type="ECO:0000256" key="1">
    <source>
        <dbReference type="SAM" id="Phobius"/>
    </source>
</evidence>
<dbReference type="RefSeq" id="WP_346757932.1">
    <property type="nucleotide sequence ID" value="NZ_JAUJEB010000001.1"/>
</dbReference>
<dbReference type="EMBL" id="JAUJEB010000001">
    <property type="protein sequence ID" value="MDN5212615.1"/>
    <property type="molecule type" value="Genomic_DNA"/>
</dbReference>
<keyword evidence="1" id="KW-0812">Transmembrane</keyword>
<comment type="caution">
    <text evidence="2">The sequence shown here is derived from an EMBL/GenBank/DDBJ whole genome shotgun (WGS) entry which is preliminary data.</text>
</comment>
<keyword evidence="1" id="KW-1133">Transmembrane helix</keyword>
<dbReference type="Proteomes" id="UP001172083">
    <property type="component" value="Unassembled WGS sequence"/>
</dbReference>
<gene>
    <name evidence="2" type="ORF">QQ020_11185</name>
</gene>